<keyword evidence="7" id="KW-0679">Respiratory chain</keyword>
<comment type="catalytic activity">
    <reaction evidence="18">
        <text>a ubiquinone + NADH + 5 H(+)(in) = a ubiquinol + NAD(+) + 4 H(+)(out)</text>
        <dbReference type="Rhea" id="RHEA:29091"/>
        <dbReference type="Rhea" id="RHEA-COMP:9565"/>
        <dbReference type="Rhea" id="RHEA-COMP:9566"/>
        <dbReference type="ChEBI" id="CHEBI:15378"/>
        <dbReference type="ChEBI" id="CHEBI:16389"/>
        <dbReference type="ChEBI" id="CHEBI:17976"/>
        <dbReference type="ChEBI" id="CHEBI:57540"/>
        <dbReference type="ChEBI" id="CHEBI:57945"/>
        <dbReference type="EC" id="7.1.1.2"/>
    </reaction>
</comment>
<reference evidence="21" key="1">
    <citation type="submission" date="2012-01" db="EMBL/GenBank/DDBJ databases">
        <title>Mitochondrial genomes of three spider species.</title>
        <authorList>
            <person name="Podsiadlowski L."/>
            <person name="Arabi J."/>
            <person name="Fahrein K."/>
        </authorList>
    </citation>
    <scope>NUCLEOTIDE SEQUENCE</scope>
</reference>
<keyword evidence="6" id="KW-0813">Transport</keyword>
<comment type="similarity">
    <text evidence="3">Belongs to the complex I subunit 2 family.</text>
</comment>
<keyword evidence="9" id="KW-0999">Mitochondrion inner membrane</keyword>
<evidence type="ECO:0000256" key="4">
    <source>
        <dbReference type="ARBA" id="ARBA00012944"/>
    </source>
</evidence>
<feature type="transmembrane region" description="Helical" evidence="19">
    <location>
        <begin position="121"/>
        <end position="149"/>
    </location>
</feature>
<gene>
    <name evidence="21" type="primary">NAD2</name>
</gene>
<evidence type="ECO:0000259" key="20">
    <source>
        <dbReference type="Pfam" id="PF00361"/>
    </source>
</evidence>
<name>L7NVX4_9ARAC</name>
<evidence type="ECO:0000256" key="18">
    <source>
        <dbReference type="ARBA" id="ARBA00049551"/>
    </source>
</evidence>
<keyword evidence="8 19" id="KW-0812">Transmembrane</keyword>
<dbReference type="PANTHER" id="PTHR46552:SF1">
    <property type="entry name" value="NADH-UBIQUINONE OXIDOREDUCTASE CHAIN 2"/>
    <property type="match status" value="1"/>
</dbReference>
<evidence type="ECO:0000256" key="17">
    <source>
        <dbReference type="ARBA" id="ARBA00031028"/>
    </source>
</evidence>
<keyword evidence="11" id="KW-0249">Electron transport</keyword>
<dbReference type="EC" id="7.1.1.2" evidence="4"/>
<sequence>MFAPSVVVFFLVYVMSFVLVVGVEDWMMVWIGLEMNMMSFVGMVLMKGDKGSVESGFSYFFVQSISSILFLVMVFCGGWVEMMLLVSVGAGPFFFWFISVMDGLSWGGCFMLMGFQSVLPLMLASGMIGGVVKVMGLMSVIIGGVGVFGQVSMRKLLAYSSINHLGWILMGMMIGGGLWILYFFVYLVVVGFLIGCLWKWGLMEVKGMSLEEGLVMVILMLSMGGVPPMLGFVGKWMVFEEMVVLDFFSGVVMVIMSLVMIYVYLRVVYEGLSDGGHVGEINEEKNLCWWVVMMVLGSVGLPLIVFLY</sequence>
<keyword evidence="14" id="KW-0830">Ubiquinone</keyword>
<feature type="transmembrane region" description="Helical" evidence="19">
    <location>
        <begin position="93"/>
        <end position="115"/>
    </location>
</feature>
<evidence type="ECO:0000256" key="11">
    <source>
        <dbReference type="ARBA" id="ARBA00022982"/>
    </source>
</evidence>
<dbReference type="InterPro" id="IPR001750">
    <property type="entry name" value="ND/Mrp_TM"/>
</dbReference>
<feature type="domain" description="NADH:quinone oxidoreductase/Mrp antiporter transmembrane" evidence="20">
    <location>
        <begin position="76"/>
        <end position="257"/>
    </location>
</feature>
<proteinExistence type="inferred from homology"/>
<evidence type="ECO:0000256" key="3">
    <source>
        <dbReference type="ARBA" id="ARBA00007012"/>
    </source>
</evidence>
<feature type="transmembrane region" description="Helical" evidence="19">
    <location>
        <begin position="58"/>
        <end position="81"/>
    </location>
</feature>
<organism evidence="21">
    <name type="scientific">Phyxioschema suthepium</name>
    <dbReference type="NCBI Taxonomy" id="1155482"/>
    <lineage>
        <taxon>Eukaryota</taxon>
        <taxon>Metazoa</taxon>
        <taxon>Ecdysozoa</taxon>
        <taxon>Arthropoda</taxon>
        <taxon>Chelicerata</taxon>
        <taxon>Arachnida</taxon>
        <taxon>Araneae</taxon>
        <taxon>Mygalomorphae</taxon>
        <taxon>Avicularoidea</taxon>
        <taxon>Euagridae</taxon>
        <taxon>Phyxioschema</taxon>
    </lineage>
</organism>
<evidence type="ECO:0000256" key="2">
    <source>
        <dbReference type="ARBA" id="ARBA00004448"/>
    </source>
</evidence>
<evidence type="ECO:0000256" key="1">
    <source>
        <dbReference type="ARBA" id="ARBA00003257"/>
    </source>
</evidence>
<evidence type="ECO:0000256" key="12">
    <source>
        <dbReference type="ARBA" id="ARBA00022989"/>
    </source>
</evidence>
<geneLocation type="mitochondrion" evidence="21"/>
<evidence type="ECO:0000256" key="5">
    <source>
        <dbReference type="ARBA" id="ARBA00021008"/>
    </source>
</evidence>
<evidence type="ECO:0000256" key="15">
    <source>
        <dbReference type="ARBA" id="ARBA00023128"/>
    </source>
</evidence>
<dbReference type="PANTHER" id="PTHR46552">
    <property type="entry name" value="NADH-UBIQUINONE OXIDOREDUCTASE CHAIN 2"/>
    <property type="match status" value="1"/>
</dbReference>
<dbReference type="GO" id="GO:0008137">
    <property type="term" value="F:NADH dehydrogenase (ubiquinone) activity"/>
    <property type="evidence" value="ECO:0007669"/>
    <property type="project" value="UniProtKB-EC"/>
</dbReference>
<evidence type="ECO:0000256" key="14">
    <source>
        <dbReference type="ARBA" id="ARBA00023075"/>
    </source>
</evidence>
<evidence type="ECO:0000256" key="19">
    <source>
        <dbReference type="SAM" id="Phobius"/>
    </source>
</evidence>
<keyword evidence="13" id="KW-0520">NAD</keyword>
<dbReference type="GO" id="GO:0006120">
    <property type="term" value="P:mitochondrial electron transport, NADH to ubiquinone"/>
    <property type="evidence" value="ECO:0007669"/>
    <property type="project" value="TreeGrafter"/>
</dbReference>
<protein>
    <recommendedName>
        <fullName evidence="5">NADH-ubiquinone oxidoreductase chain 2</fullName>
        <ecNumber evidence="4">7.1.1.2</ecNumber>
    </recommendedName>
    <alternativeName>
        <fullName evidence="17">NADH dehydrogenase subunit 2</fullName>
    </alternativeName>
</protein>
<keyword evidence="16 19" id="KW-0472">Membrane</keyword>
<feature type="transmembrane region" description="Helical" evidence="19">
    <location>
        <begin position="243"/>
        <end position="265"/>
    </location>
</feature>
<feature type="transmembrane region" description="Helical" evidence="19">
    <location>
        <begin position="286"/>
        <end position="307"/>
    </location>
</feature>
<evidence type="ECO:0000256" key="7">
    <source>
        <dbReference type="ARBA" id="ARBA00022660"/>
    </source>
</evidence>
<dbReference type="GO" id="GO:0005743">
    <property type="term" value="C:mitochondrial inner membrane"/>
    <property type="evidence" value="ECO:0007669"/>
    <property type="project" value="UniProtKB-SubCell"/>
</dbReference>
<evidence type="ECO:0000256" key="6">
    <source>
        <dbReference type="ARBA" id="ARBA00022448"/>
    </source>
</evidence>
<evidence type="ECO:0000256" key="13">
    <source>
        <dbReference type="ARBA" id="ARBA00023027"/>
    </source>
</evidence>
<comment type="subcellular location">
    <subcellularLocation>
        <location evidence="2">Mitochondrion inner membrane</location>
        <topology evidence="2">Multi-pass membrane protein</topology>
    </subcellularLocation>
</comment>
<dbReference type="AlphaFoldDB" id="L7NVX4"/>
<evidence type="ECO:0000256" key="8">
    <source>
        <dbReference type="ARBA" id="ARBA00022692"/>
    </source>
</evidence>
<keyword evidence="15 21" id="KW-0496">Mitochondrion</keyword>
<keyword evidence="10" id="KW-1278">Translocase</keyword>
<feature type="transmembrane region" description="Helical" evidence="19">
    <location>
        <begin position="180"/>
        <end position="202"/>
    </location>
</feature>
<feature type="transmembrane region" description="Helical" evidence="19">
    <location>
        <begin position="214"/>
        <end position="237"/>
    </location>
</feature>
<evidence type="ECO:0000313" key="21">
    <source>
        <dbReference type="EMBL" id="AFC77869.1"/>
    </source>
</evidence>
<feature type="transmembrane region" description="Helical" evidence="19">
    <location>
        <begin position="6"/>
        <end position="23"/>
    </location>
</feature>
<evidence type="ECO:0000256" key="16">
    <source>
        <dbReference type="ARBA" id="ARBA00023136"/>
    </source>
</evidence>
<comment type="function">
    <text evidence="1">Core subunit of the mitochondrial membrane respiratory chain NADH dehydrogenase (Complex I) that is believed to belong to the minimal assembly required for catalysis. Complex I functions in the transfer of electrons from NADH to the respiratory chain. The immediate electron acceptor for the enzyme is believed to be ubiquinone.</text>
</comment>
<accession>L7NVX4</accession>
<feature type="transmembrane region" description="Helical" evidence="19">
    <location>
        <begin position="156"/>
        <end position="174"/>
    </location>
</feature>
<dbReference type="Pfam" id="PF00361">
    <property type="entry name" value="Proton_antipo_M"/>
    <property type="match status" value="1"/>
</dbReference>
<evidence type="ECO:0000256" key="9">
    <source>
        <dbReference type="ARBA" id="ARBA00022792"/>
    </source>
</evidence>
<keyword evidence="12 19" id="KW-1133">Transmembrane helix</keyword>
<dbReference type="InterPro" id="IPR050175">
    <property type="entry name" value="Complex_I_Subunit_2"/>
</dbReference>
<evidence type="ECO:0000256" key="10">
    <source>
        <dbReference type="ARBA" id="ARBA00022967"/>
    </source>
</evidence>
<dbReference type="EMBL" id="JQ407802">
    <property type="protein sequence ID" value="AFC77869.1"/>
    <property type="molecule type" value="Genomic_DNA"/>
</dbReference>